<keyword evidence="5 8" id="KW-1133">Transmembrane helix</keyword>
<dbReference type="InterPro" id="IPR002350">
    <property type="entry name" value="Kazal_dom"/>
</dbReference>
<dbReference type="Pfam" id="PF07648">
    <property type="entry name" value="Kazal_2"/>
    <property type="match status" value="1"/>
</dbReference>
<evidence type="ECO:0000259" key="10">
    <source>
        <dbReference type="PROSITE" id="PS51465"/>
    </source>
</evidence>
<evidence type="ECO:0000256" key="7">
    <source>
        <dbReference type="ARBA" id="ARBA00023157"/>
    </source>
</evidence>
<evidence type="ECO:0000256" key="4">
    <source>
        <dbReference type="ARBA" id="ARBA00022692"/>
    </source>
</evidence>
<dbReference type="SUPFAM" id="SSF103473">
    <property type="entry name" value="MFS general substrate transporter"/>
    <property type="match status" value="1"/>
</dbReference>
<dbReference type="Gene3D" id="3.30.60.30">
    <property type="match status" value="1"/>
</dbReference>
<dbReference type="OrthoDB" id="5062115at2759"/>
<feature type="transmembrane region" description="Helical" evidence="8">
    <location>
        <begin position="111"/>
        <end position="131"/>
    </location>
</feature>
<feature type="compositionally biased region" description="Polar residues" evidence="9">
    <location>
        <begin position="663"/>
        <end position="677"/>
    </location>
</feature>
<keyword evidence="3" id="KW-1003">Cell membrane</keyword>
<sequence length="686" mass="75168">MKEKKEKMNSKLKEDDLRFGWGKFKPDCLQCFNGPKCFMVFLVIFSVMQGIAVNGITKLILPSIEKRFQFTGTELGIISAGNDVSALIIVCFVSFYGGFGNKIRWLGYGSFITAIGCLIFALPHALIGAYYPSSNKDENITFTRQDLCSVKNKTAMDNVLCVSSYDSDWYYILIFVCGQLFMGAGTTPLYSLGPAYIDENVKPKNMPLYLGVWFASSIMGPGLGFVLGGLVLGVFVDLKQPEGMDLNTDDPRWIGAWWVGYVFGAVFLVFSGIGLLAFPRELPGSREMREKAMKAGDIPKDNEQLKGNLKDIIPAAKELVTNKTYIFNTLATSCGFFSAGISSFLPKVLQDKFGLNLTETGVYLGVILIPGMFCGVLIGSLVVRRFKVRDSCKMAAKFCVIFSCVGIFGPLSWFVPGCDPVNLAGVTQPYHNGSLNVDSGVSSLCNLDCACTKEYFNPVCGSDGVTYMSPCHAGCLVKGPGNYSSCSCVPPLINQTVSVAEKGYCDRGDGCSNFIWFLAIILILLLTVFLKAIPSKTVILRCVPYNQRAFALGLQFVFFRGLGSIPSPIFYGFLFDKNCMLWGESCDEVGRCFVYDINTLSYYLAGIGVATGLLVITFFFLSFWFYKPSNEGPEELAMGETLIQLKDKKQEDDNDNIELGSPVSESPPQSPGATDSTELLGKESEI</sequence>
<feature type="transmembrane region" description="Helical" evidence="8">
    <location>
        <begin position="361"/>
        <end position="383"/>
    </location>
</feature>
<dbReference type="InterPro" id="IPR004156">
    <property type="entry name" value="OATP"/>
</dbReference>
<dbReference type="Proteomes" id="UP000515163">
    <property type="component" value="Unplaced"/>
</dbReference>
<dbReference type="NCBIfam" id="TIGR00805">
    <property type="entry name" value="oat"/>
    <property type="match status" value="1"/>
</dbReference>
<dbReference type="SMART" id="SM00280">
    <property type="entry name" value="KAZAL"/>
    <property type="match status" value="1"/>
</dbReference>
<proteinExistence type="inferred from homology"/>
<comment type="similarity">
    <text evidence="2 8">Belongs to the organo anion transporter (TC 2.A.60) family.</text>
</comment>
<feature type="region of interest" description="Disordered" evidence="9">
    <location>
        <begin position="652"/>
        <end position="686"/>
    </location>
</feature>
<dbReference type="GeneID" id="116303167"/>
<dbReference type="SUPFAM" id="SSF100895">
    <property type="entry name" value="Kazal-type serine protease inhibitors"/>
    <property type="match status" value="1"/>
</dbReference>
<evidence type="ECO:0000256" key="6">
    <source>
        <dbReference type="ARBA" id="ARBA00023136"/>
    </source>
</evidence>
<keyword evidence="6 8" id="KW-0472">Membrane</keyword>
<feature type="transmembrane region" description="Helical" evidence="8">
    <location>
        <begin position="603"/>
        <end position="626"/>
    </location>
</feature>
<name>A0A6P8INW6_ACTTE</name>
<feature type="transmembrane region" description="Helical" evidence="8">
    <location>
        <begin position="554"/>
        <end position="574"/>
    </location>
</feature>
<reference evidence="12" key="1">
    <citation type="submission" date="2025-08" db="UniProtKB">
        <authorList>
            <consortium name="RefSeq"/>
        </authorList>
    </citation>
    <scope>IDENTIFICATION</scope>
    <source>
        <tissue evidence="12">Tentacle</tissue>
    </source>
</reference>
<feature type="transmembrane region" description="Helical" evidence="8">
    <location>
        <begin position="256"/>
        <end position="278"/>
    </location>
</feature>
<dbReference type="RefSeq" id="XP_031568522.1">
    <property type="nucleotide sequence ID" value="XM_031712662.1"/>
</dbReference>
<evidence type="ECO:0000256" key="5">
    <source>
        <dbReference type="ARBA" id="ARBA00022989"/>
    </source>
</evidence>
<feature type="transmembrane region" description="Helical" evidence="8">
    <location>
        <begin position="210"/>
        <end position="236"/>
    </location>
</feature>
<dbReference type="GO" id="GO:0005886">
    <property type="term" value="C:plasma membrane"/>
    <property type="evidence" value="ECO:0007669"/>
    <property type="project" value="UniProtKB-SubCell"/>
</dbReference>
<evidence type="ECO:0000256" key="1">
    <source>
        <dbReference type="ARBA" id="ARBA00004651"/>
    </source>
</evidence>
<organism evidence="11 12">
    <name type="scientific">Actinia tenebrosa</name>
    <name type="common">Australian red waratah sea anemone</name>
    <dbReference type="NCBI Taxonomy" id="6105"/>
    <lineage>
        <taxon>Eukaryota</taxon>
        <taxon>Metazoa</taxon>
        <taxon>Cnidaria</taxon>
        <taxon>Anthozoa</taxon>
        <taxon>Hexacorallia</taxon>
        <taxon>Actiniaria</taxon>
        <taxon>Actiniidae</taxon>
        <taxon>Actinia</taxon>
    </lineage>
</organism>
<feature type="transmembrane region" description="Helical" evidence="8">
    <location>
        <begin position="169"/>
        <end position="190"/>
    </location>
</feature>
<dbReference type="PROSITE" id="PS51465">
    <property type="entry name" value="KAZAL_2"/>
    <property type="match status" value="1"/>
</dbReference>
<evidence type="ECO:0000256" key="8">
    <source>
        <dbReference type="RuleBase" id="RU362056"/>
    </source>
</evidence>
<gene>
    <name evidence="12" type="primary">LOC116303167</name>
</gene>
<feature type="transmembrane region" description="Helical" evidence="8">
    <location>
        <begin position="514"/>
        <end position="533"/>
    </location>
</feature>
<dbReference type="AlphaFoldDB" id="A0A6P8INW6"/>
<feature type="transmembrane region" description="Helical" evidence="8">
    <location>
        <begin position="325"/>
        <end position="349"/>
    </location>
</feature>
<dbReference type="KEGG" id="aten:116303167"/>
<dbReference type="InterPro" id="IPR036058">
    <property type="entry name" value="Kazal_dom_sf"/>
</dbReference>
<evidence type="ECO:0000256" key="3">
    <source>
        <dbReference type="ARBA" id="ARBA00022475"/>
    </source>
</evidence>
<accession>A0A6P8INW6</accession>
<dbReference type="GO" id="GO:0055085">
    <property type="term" value="P:transmembrane transport"/>
    <property type="evidence" value="ECO:0007669"/>
    <property type="project" value="InterPro"/>
</dbReference>
<keyword evidence="7" id="KW-1015">Disulfide bond</keyword>
<dbReference type="PANTHER" id="PTHR11388">
    <property type="entry name" value="ORGANIC ANION TRANSPORTER"/>
    <property type="match status" value="1"/>
</dbReference>
<comment type="subcellular location">
    <subcellularLocation>
        <location evidence="1 8">Cell membrane</location>
        <topology evidence="1 8">Multi-pass membrane protein</topology>
    </subcellularLocation>
</comment>
<dbReference type="PANTHER" id="PTHR11388:SF100">
    <property type="entry name" value="SOLUTE CARRIER ORGANIC ANION TRANSPORTER FAMILY MEMBER 4A1"/>
    <property type="match status" value="1"/>
</dbReference>
<protein>
    <recommendedName>
        <fullName evidence="8">Solute carrier organic anion transporter family member</fullName>
    </recommendedName>
</protein>
<evidence type="ECO:0000313" key="12">
    <source>
        <dbReference type="RefSeq" id="XP_031568522.1"/>
    </source>
</evidence>
<dbReference type="Gene3D" id="1.20.1250.20">
    <property type="entry name" value="MFS general substrate transporter like domains"/>
    <property type="match status" value="1"/>
</dbReference>
<dbReference type="FunCoup" id="A0A6P8INW6">
    <property type="interactions" value="566"/>
</dbReference>
<keyword evidence="4 8" id="KW-0812">Transmembrane</keyword>
<evidence type="ECO:0000313" key="11">
    <source>
        <dbReference type="Proteomes" id="UP000515163"/>
    </source>
</evidence>
<keyword evidence="11" id="KW-1185">Reference proteome</keyword>
<dbReference type="Pfam" id="PF03137">
    <property type="entry name" value="OATP"/>
    <property type="match status" value="1"/>
</dbReference>
<evidence type="ECO:0000256" key="2">
    <source>
        <dbReference type="ARBA" id="ARBA00009657"/>
    </source>
</evidence>
<keyword evidence="8" id="KW-0406">Ion transport</keyword>
<dbReference type="InterPro" id="IPR036259">
    <property type="entry name" value="MFS_trans_sf"/>
</dbReference>
<feature type="domain" description="Kazal-like" evidence="10">
    <location>
        <begin position="439"/>
        <end position="490"/>
    </location>
</feature>
<feature type="transmembrane region" description="Helical" evidence="8">
    <location>
        <begin position="37"/>
        <end position="57"/>
    </location>
</feature>
<feature type="transmembrane region" description="Helical" evidence="8">
    <location>
        <begin position="395"/>
        <end position="415"/>
    </location>
</feature>
<feature type="transmembrane region" description="Helical" evidence="8">
    <location>
        <begin position="77"/>
        <end position="99"/>
    </location>
</feature>
<dbReference type="InParanoid" id="A0A6P8INW6"/>
<dbReference type="GO" id="GO:0006811">
    <property type="term" value="P:monoatomic ion transport"/>
    <property type="evidence" value="ECO:0007669"/>
    <property type="project" value="UniProtKB-KW"/>
</dbReference>
<evidence type="ECO:0000256" key="9">
    <source>
        <dbReference type="SAM" id="MobiDB-lite"/>
    </source>
</evidence>
<keyword evidence="8" id="KW-0813">Transport</keyword>